<dbReference type="NCBIfam" id="TIGR04256">
    <property type="entry name" value="GxxExxY"/>
    <property type="match status" value="1"/>
</dbReference>
<accession>A0A1F5YW63</accession>
<evidence type="ECO:0008006" key="3">
    <source>
        <dbReference type="Google" id="ProtNLM"/>
    </source>
</evidence>
<name>A0A1F5YW63_9BACT</name>
<proteinExistence type="predicted"/>
<dbReference type="AlphaFoldDB" id="A0A1F5YW63"/>
<dbReference type="STRING" id="1798374.A2Z33_04270"/>
<reference evidence="1 2" key="1">
    <citation type="journal article" date="2016" name="Nat. Commun.">
        <title>Thousands of microbial genomes shed light on interconnected biogeochemical processes in an aquifer system.</title>
        <authorList>
            <person name="Anantharaman K."/>
            <person name="Brown C.T."/>
            <person name="Hug L.A."/>
            <person name="Sharon I."/>
            <person name="Castelle C.J."/>
            <person name="Probst A.J."/>
            <person name="Thomas B.C."/>
            <person name="Singh A."/>
            <person name="Wilkins M.J."/>
            <person name="Karaoz U."/>
            <person name="Brodie E.L."/>
            <person name="Williams K.H."/>
            <person name="Hubbard S.S."/>
            <person name="Banfield J.F."/>
        </authorList>
    </citation>
    <scope>NUCLEOTIDE SEQUENCE [LARGE SCALE GENOMIC DNA]</scope>
</reference>
<sequence length="148" mass="17297">MNDTNRTNRSTNQANILHKELCYMVVGCLYDVRNLYGSGQKELVYQNALAELLAKNKLPFEREVLIKIRSKLSDKTLGNYRLDFVIDKKIIVEIKVMKFTPDKIQNQLFSYLFSTTYEVGYLVNFGSSRLYLKRVILTNDRKHISFNS</sequence>
<dbReference type="EMBL" id="MFJD01000004">
    <property type="protein sequence ID" value="OGG04334.1"/>
    <property type="molecule type" value="Genomic_DNA"/>
</dbReference>
<evidence type="ECO:0000313" key="2">
    <source>
        <dbReference type="Proteomes" id="UP000178448"/>
    </source>
</evidence>
<dbReference type="Proteomes" id="UP000178448">
    <property type="component" value="Unassembled WGS sequence"/>
</dbReference>
<protein>
    <recommendedName>
        <fullName evidence="3">GxxExxY protein</fullName>
    </recommendedName>
</protein>
<comment type="caution">
    <text evidence="1">The sequence shown here is derived from an EMBL/GenBank/DDBJ whole genome shotgun (WGS) entry which is preliminary data.</text>
</comment>
<organism evidence="1 2">
    <name type="scientific">Candidatus Gottesmanbacteria bacterium RBG_16_52_11</name>
    <dbReference type="NCBI Taxonomy" id="1798374"/>
    <lineage>
        <taxon>Bacteria</taxon>
        <taxon>Candidatus Gottesmaniibacteriota</taxon>
    </lineage>
</organism>
<evidence type="ECO:0000313" key="1">
    <source>
        <dbReference type="EMBL" id="OGG04334.1"/>
    </source>
</evidence>
<dbReference type="Pfam" id="PF13366">
    <property type="entry name" value="PDDEXK_3"/>
    <property type="match status" value="1"/>
</dbReference>
<gene>
    <name evidence="1" type="ORF">A2Z33_04270</name>
</gene>
<dbReference type="InterPro" id="IPR026350">
    <property type="entry name" value="GxxExxY"/>
</dbReference>